<organism evidence="1 2">
    <name type="scientific">Puccinia graminis f. sp. tritici</name>
    <dbReference type="NCBI Taxonomy" id="56615"/>
    <lineage>
        <taxon>Eukaryota</taxon>
        <taxon>Fungi</taxon>
        <taxon>Dikarya</taxon>
        <taxon>Basidiomycota</taxon>
        <taxon>Pucciniomycotina</taxon>
        <taxon>Pucciniomycetes</taxon>
        <taxon>Pucciniales</taxon>
        <taxon>Pucciniaceae</taxon>
        <taxon>Puccinia</taxon>
    </lineage>
</organism>
<gene>
    <name evidence="1" type="ORF">PGT21_026088</name>
</gene>
<reference evidence="1 2" key="1">
    <citation type="submission" date="2019-05" db="EMBL/GenBank/DDBJ databases">
        <title>Emergence of the Ug99 lineage of the wheat stem rust pathogen through somatic hybridization.</title>
        <authorList>
            <person name="Li F."/>
            <person name="Upadhyaya N.M."/>
            <person name="Sperschneider J."/>
            <person name="Matny O."/>
            <person name="Nguyen-Phuc H."/>
            <person name="Mago R."/>
            <person name="Raley C."/>
            <person name="Miller M.E."/>
            <person name="Silverstein K.A.T."/>
            <person name="Henningsen E."/>
            <person name="Hirsch C.D."/>
            <person name="Visser B."/>
            <person name="Pretorius Z.A."/>
            <person name="Steffenson B.J."/>
            <person name="Schwessinger B."/>
            <person name="Dodds P.N."/>
            <person name="Figueroa M."/>
        </authorList>
    </citation>
    <scope>NUCLEOTIDE SEQUENCE [LARGE SCALE GENOMIC DNA]</scope>
    <source>
        <strain evidence="1">21-0</strain>
    </source>
</reference>
<evidence type="ECO:0000313" key="1">
    <source>
        <dbReference type="EMBL" id="KAA1110576.1"/>
    </source>
</evidence>
<dbReference type="Proteomes" id="UP000324748">
    <property type="component" value="Unassembled WGS sequence"/>
</dbReference>
<sequence length="184" mass="20456">MKGWNLNQEPEAEMKRIVLLDSEFAPNESRSGSGVLSGRRLEDQRWGLCTTCLQDRGHDTRPPRVSVVPRFPTPMGDQAFSASQLRAAPLEAWSHHLHILKDPTDASLSNWNLPTQREPPRAAICVSNLRPSLNFKPESLHVGTPSDSSIDCPSPFTQQPACETLLPQYKSVPTSHTTHPFTNP</sequence>
<comment type="caution">
    <text evidence="1">The sequence shown here is derived from an EMBL/GenBank/DDBJ whole genome shotgun (WGS) entry which is preliminary data.</text>
</comment>
<keyword evidence="2" id="KW-1185">Reference proteome</keyword>
<protein>
    <submittedName>
        <fullName evidence="1">Uncharacterized protein</fullName>
    </submittedName>
</protein>
<dbReference type="EMBL" id="VSWC01000027">
    <property type="protein sequence ID" value="KAA1110576.1"/>
    <property type="molecule type" value="Genomic_DNA"/>
</dbReference>
<proteinExistence type="predicted"/>
<evidence type="ECO:0000313" key="2">
    <source>
        <dbReference type="Proteomes" id="UP000324748"/>
    </source>
</evidence>
<dbReference type="AlphaFoldDB" id="A0A5B0QBA5"/>
<name>A0A5B0QBA5_PUCGR</name>
<accession>A0A5B0QBA5</accession>